<organism evidence="3 4">
    <name type="scientific">Mucuna pruriens</name>
    <name type="common">Velvet bean</name>
    <name type="synonym">Dolichos pruriens</name>
    <dbReference type="NCBI Taxonomy" id="157652"/>
    <lineage>
        <taxon>Eukaryota</taxon>
        <taxon>Viridiplantae</taxon>
        <taxon>Streptophyta</taxon>
        <taxon>Embryophyta</taxon>
        <taxon>Tracheophyta</taxon>
        <taxon>Spermatophyta</taxon>
        <taxon>Magnoliopsida</taxon>
        <taxon>eudicotyledons</taxon>
        <taxon>Gunneridae</taxon>
        <taxon>Pentapetalae</taxon>
        <taxon>rosids</taxon>
        <taxon>fabids</taxon>
        <taxon>Fabales</taxon>
        <taxon>Fabaceae</taxon>
        <taxon>Papilionoideae</taxon>
        <taxon>50 kb inversion clade</taxon>
        <taxon>NPAAA clade</taxon>
        <taxon>indigoferoid/millettioid clade</taxon>
        <taxon>Phaseoleae</taxon>
        <taxon>Mucuna</taxon>
    </lineage>
</organism>
<keyword evidence="1" id="KW-0812">Transmembrane</keyword>
<dbReference type="PANTHER" id="PTHR43383:SF2">
    <property type="entry name" value="AMIDOHYDROLASE 2 FAMILY PROTEIN"/>
    <property type="match status" value="1"/>
</dbReference>
<gene>
    <name evidence="3" type="ORF">CR513_46513</name>
</gene>
<keyword evidence="1" id="KW-1133">Transmembrane helix</keyword>
<keyword evidence="1" id="KW-0472">Membrane</keyword>
<accession>A0A371F6N0</accession>
<evidence type="ECO:0000313" key="3">
    <source>
        <dbReference type="EMBL" id="RDX73823.1"/>
    </source>
</evidence>
<evidence type="ECO:0000313" key="4">
    <source>
        <dbReference type="Proteomes" id="UP000257109"/>
    </source>
</evidence>
<proteinExistence type="predicted"/>
<feature type="transmembrane region" description="Helical" evidence="1">
    <location>
        <begin position="73"/>
        <end position="96"/>
    </location>
</feature>
<dbReference type="EMBL" id="QJKJ01010395">
    <property type="protein sequence ID" value="RDX73823.1"/>
    <property type="molecule type" value="Genomic_DNA"/>
</dbReference>
<sequence length="321" mass="35984">MRNLTCPTSGGKRPRISTPHIWKGNGNMTECRGLGDSLASPVRASSMLKLTKTCALMWPLFSKDMSNSDNLTIHPTILLAWSGFLKICLIGSPIGIRSIGLMRIRGDASIAFISWKAASLLSVHKNCSFFRKHWKMGNTLLANRDKKQARAVILPASCWTSLTLLGLLMLIMASHFSELASIPLSGESYLEVELAIESLPFPTQDVQVQVQEVTKPTLVLEQVQMSKPDVSIPNNSIEEQVQLSELETYGIDYEKTFAPVAKMDMRRIIISLAAHFDWNLQQFDVKNAFLHGDLEEEVYMEIVPGFYSHNEKNKVMTRLKN</sequence>
<feature type="domain" description="Reverse transcriptase Ty1/copia-type" evidence="2">
    <location>
        <begin position="250"/>
        <end position="317"/>
    </location>
</feature>
<dbReference type="InterPro" id="IPR013103">
    <property type="entry name" value="RVT_2"/>
</dbReference>
<reference evidence="3" key="1">
    <citation type="submission" date="2018-05" db="EMBL/GenBank/DDBJ databases">
        <title>Draft genome of Mucuna pruriens seed.</title>
        <authorList>
            <person name="Nnadi N.E."/>
            <person name="Vos R."/>
            <person name="Hasami M.H."/>
            <person name="Devisetty U.K."/>
            <person name="Aguiy J.C."/>
        </authorList>
    </citation>
    <scope>NUCLEOTIDE SEQUENCE [LARGE SCALE GENOMIC DNA]</scope>
    <source>
        <strain evidence="3">JCA_2017</strain>
    </source>
</reference>
<comment type="caution">
    <text evidence="3">The sequence shown here is derived from an EMBL/GenBank/DDBJ whole genome shotgun (WGS) entry which is preliminary data.</text>
</comment>
<dbReference type="AlphaFoldDB" id="A0A371F6N0"/>
<dbReference type="PANTHER" id="PTHR43383">
    <property type="entry name" value="NODULIN 6"/>
    <property type="match status" value="1"/>
</dbReference>
<feature type="transmembrane region" description="Helical" evidence="1">
    <location>
        <begin position="151"/>
        <end position="173"/>
    </location>
</feature>
<dbReference type="OrthoDB" id="1411639at2759"/>
<keyword evidence="4" id="KW-1185">Reference proteome</keyword>
<name>A0A371F6N0_MUCPR</name>
<evidence type="ECO:0000259" key="2">
    <source>
        <dbReference type="Pfam" id="PF07727"/>
    </source>
</evidence>
<dbReference type="Pfam" id="PF07727">
    <property type="entry name" value="RVT_2"/>
    <property type="match status" value="1"/>
</dbReference>
<protein>
    <recommendedName>
        <fullName evidence="2">Reverse transcriptase Ty1/copia-type domain-containing protein</fullName>
    </recommendedName>
</protein>
<dbReference type="Proteomes" id="UP000257109">
    <property type="component" value="Unassembled WGS sequence"/>
</dbReference>
<dbReference type="STRING" id="157652.A0A371F6N0"/>
<evidence type="ECO:0000256" key="1">
    <source>
        <dbReference type="SAM" id="Phobius"/>
    </source>
</evidence>
<feature type="non-terminal residue" evidence="3">
    <location>
        <position position="1"/>
    </location>
</feature>